<evidence type="ECO:0008006" key="4">
    <source>
        <dbReference type="Google" id="ProtNLM"/>
    </source>
</evidence>
<accession>A0ABV6W1Q9</accession>
<evidence type="ECO:0000256" key="1">
    <source>
        <dbReference type="SAM" id="SignalP"/>
    </source>
</evidence>
<dbReference type="EMBL" id="JBHFAB010000022">
    <property type="protein sequence ID" value="MFC1419929.1"/>
    <property type="molecule type" value="Genomic_DNA"/>
</dbReference>
<protein>
    <recommendedName>
        <fullName evidence="4">Secreted protein</fullName>
    </recommendedName>
</protein>
<dbReference type="Proteomes" id="UP001592531">
    <property type="component" value="Unassembled WGS sequence"/>
</dbReference>
<gene>
    <name evidence="2" type="ORF">ACEZDE_25305</name>
</gene>
<comment type="caution">
    <text evidence="2">The sequence shown here is derived from an EMBL/GenBank/DDBJ whole genome shotgun (WGS) entry which is preliminary data.</text>
</comment>
<dbReference type="RefSeq" id="WP_380540183.1">
    <property type="nucleotide sequence ID" value="NZ_JBHFAB010000022.1"/>
</dbReference>
<evidence type="ECO:0000313" key="2">
    <source>
        <dbReference type="EMBL" id="MFC1419929.1"/>
    </source>
</evidence>
<sequence length="123" mass="12028">MIKKVLAGAALAVSATMAIAAPASAADCKGVDSNESAQGAINSYHMDGGGDTASGEGTYGSHYGDTVAGHQDGAINNNGAPFVGVDLRCAVANATGVAGDWGNKNSCNEAPVDQFQKGGILGG</sequence>
<keyword evidence="3" id="KW-1185">Reference proteome</keyword>
<feature type="signal peptide" evidence="1">
    <location>
        <begin position="1"/>
        <end position="25"/>
    </location>
</feature>
<reference evidence="2 3" key="1">
    <citation type="submission" date="2024-09" db="EMBL/GenBank/DDBJ databases">
        <authorList>
            <person name="Lee S.D."/>
        </authorList>
    </citation>
    <scope>NUCLEOTIDE SEQUENCE [LARGE SCALE GENOMIC DNA]</scope>
    <source>
        <strain evidence="2 3">N8-3</strain>
    </source>
</reference>
<keyword evidence="1" id="KW-0732">Signal</keyword>
<proteinExistence type="predicted"/>
<name>A0ABV6W1Q9_9ACTN</name>
<feature type="chain" id="PRO_5045455393" description="Secreted protein" evidence="1">
    <location>
        <begin position="26"/>
        <end position="123"/>
    </location>
</feature>
<organism evidence="2 3">
    <name type="scientific">Streptacidiphilus cavernicola</name>
    <dbReference type="NCBI Taxonomy" id="3342716"/>
    <lineage>
        <taxon>Bacteria</taxon>
        <taxon>Bacillati</taxon>
        <taxon>Actinomycetota</taxon>
        <taxon>Actinomycetes</taxon>
        <taxon>Kitasatosporales</taxon>
        <taxon>Streptomycetaceae</taxon>
        <taxon>Streptacidiphilus</taxon>
    </lineage>
</organism>
<evidence type="ECO:0000313" key="3">
    <source>
        <dbReference type="Proteomes" id="UP001592531"/>
    </source>
</evidence>